<proteinExistence type="predicted"/>
<dbReference type="PATRIC" id="fig|2209.75.peg.3092"/>
<protein>
    <submittedName>
        <fullName evidence="1">Uncharacterized protein</fullName>
    </submittedName>
</protein>
<reference evidence="1 2" key="1">
    <citation type="journal article" date="2015" name="ISME J.">
        <title>Genomic and phenotypic differentiation among Methanosarcina mazei populations from Columbia River sediment.</title>
        <authorList>
            <person name="Youngblut N.D."/>
            <person name="Wirth J.S."/>
            <person name="Henriksen J.R."/>
            <person name="Smith M."/>
            <person name="Simon H."/>
            <person name="Metcalf W.W."/>
            <person name="Whitaker R.J."/>
        </authorList>
    </citation>
    <scope>NUCLEOTIDE SEQUENCE [LARGE SCALE GENOMIC DNA]</scope>
    <source>
        <strain evidence="1 2">3.H.M.1A.1</strain>
    </source>
</reference>
<organism evidence="1 2">
    <name type="scientific">Methanosarcina mazei</name>
    <name type="common">Methanosarcina frisia</name>
    <dbReference type="NCBI Taxonomy" id="2209"/>
    <lineage>
        <taxon>Archaea</taxon>
        <taxon>Methanobacteriati</taxon>
        <taxon>Methanobacteriota</taxon>
        <taxon>Stenosarchaea group</taxon>
        <taxon>Methanomicrobia</taxon>
        <taxon>Methanosarcinales</taxon>
        <taxon>Methanosarcinaceae</taxon>
        <taxon>Methanosarcina</taxon>
    </lineage>
</organism>
<name>A0A0F8IZQ5_METMZ</name>
<gene>
    <name evidence="1" type="ORF">DU69_13900</name>
</gene>
<evidence type="ECO:0000313" key="2">
    <source>
        <dbReference type="Proteomes" id="UP000034657"/>
    </source>
</evidence>
<dbReference type="EMBL" id="JJPT01000025">
    <property type="protein sequence ID" value="KKG94571.1"/>
    <property type="molecule type" value="Genomic_DNA"/>
</dbReference>
<comment type="caution">
    <text evidence="1">The sequence shown here is derived from an EMBL/GenBank/DDBJ whole genome shotgun (WGS) entry which is preliminary data.</text>
</comment>
<evidence type="ECO:0000313" key="1">
    <source>
        <dbReference type="EMBL" id="KKG94571.1"/>
    </source>
</evidence>
<dbReference type="AlphaFoldDB" id="A0A0F8IZQ5"/>
<sequence length="205" mass="23401">MSFKQTNDDLRAQLKDQIDFLKSSAKNYDEGHINEAKRIATSIRVLVYDKNKSQSLLTQLNKKNIQYYDTAVKPIPGNLISTPILVYLYCGGAEPTRYLPRITNSRVQKVNFDQWWNGIAINDNKGNVLTRKDLILKMCNRDGGAHVDSELHDDYAAISKLNSVGWKYVSSEGNEQDIMGVEKASVRQIGYEILKSLEDEFPEYF</sequence>
<dbReference type="RefSeq" id="WP_048041649.1">
    <property type="nucleotide sequence ID" value="NZ_JJPT01000025.1"/>
</dbReference>
<accession>A0A0F8IZQ5</accession>
<dbReference type="Proteomes" id="UP000034657">
    <property type="component" value="Unassembled WGS sequence"/>
</dbReference>